<dbReference type="InterPro" id="IPR036890">
    <property type="entry name" value="HATPase_C_sf"/>
</dbReference>
<evidence type="ECO:0000256" key="7">
    <source>
        <dbReference type="ARBA" id="ARBA00022840"/>
    </source>
</evidence>
<comment type="catalytic activity">
    <reaction evidence="1">
        <text>ATP + protein L-histidine = ADP + protein N-phospho-L-histidine.</text>
        <dbReference type="EC" id="2.7.13.3"/>
    </reaction>
</comment>
<dbReference type="Proteomes" id="UP000254051">
    <property type="component" value="Unassembled WGS sequence"/>
</dbReference>
<dbReference type="PANTHER" id="PTHR24421:SF10">
    <property type="entry name" value="NITRATE_NITRITE SENSOR PROTEIN NARQ"/>
    <property type="match status" value="1"/>
</dbReference>
<dbReference type="InterPro" id="IPR011712">
    <property type="entry name" value="Sig_transdc_His_kin_sub3_dim/P"/>
</dbReference>
<sequence length="324" mass="36206">MQTPKVLNVICKFIVFGLLFASWIESGEATGFFPIMVLAIMTVLRYRFPKWRYIIVIDCVYLGLLGQYLALSIFVASEIFYRAWEDERARGLKLRDVQANRFYELEQLQGDLLTAMAQVERMAAVSERARIAAEIHDNAGHEIIGAYISLQTVRELLSEKNSGDVNANALELYDTALKRLDNGVNKIREAVHNLTPVTTLGVESLQETCSQFPICQVQFATYGDLSAIPIYCWNLLEACLNEALTNIVRHADAKKVKVDLDATPNIVRLYIENDGAKSKIRGVGIGLRNLRHRASALGGNISVDAGDIFKVICVIPVRNNRGEL</sequence>
<evidence type="ECO:0000259" key="10">
    <source>
        <dbReference type="Pfam" id="PF07730"/>
    </source>
</evidence>
<evidence type="ECO:0000313" key="12">
    <source>
        <dbReference type="Proteomes" id="UP000254051"/>
    </source>
</evidence>
<dbReference type="EMBL" id="UHJJ01000002">
    <property type="protein sequence ID" value="SUQ12898.1"/>
    <property type="molecule type" value="Genomic_DNA"/>
</dbReference>
<evidence type="ECO:0000256" key="1">
    <source>
        <dbReference type="ARBA" id="ARBA00000085"/>
    </source>
</evidence>
<keyword evidence="12" id="KW-1185">Reference proteome</keyword>
<feature type="transmembrane region" description="Helical" evidence="9">
    <location>
        <begin position="30"/>
        <end position="48"/>
    </location>
</feature>
<evidence type="ECO:0000313" key="11">
    <source>
        <dbReference type="EMBL" id="SUQ12898.1"/>
    </source>
</evidence>
<evidence type="ECO:0000256" key="4">
    <source>
        <dbReference type="ARBA" id="ARBA00022679"/>
    </source>
</evidence>
<evidence type="ECO:0000256" key="6">
    <source>
        <dbReference type="ARBA" id="ARBA00022777"/>
    </source>
</evidence>
<keyword evidence="4" id="KW-0808">Transferase</keyword>
<keyword evidence="3" id="KW-0597">Phosphoprotein</keyword>
<dbReference type="RefSeq" id="WP_109708924.1">
    <property type="nucleotide sequence ID" value="NZ_QGDS01000002.1"/>
</dbReference>
<dbReference type="GO" id="GO:0046983">
    <property type="term" value="F:protein dimerization activity"/>
    <property type="evidence" value="ECO:0007669"/>
    <property type="project" value="InterPro"/>
</dbReference>
<keyword evidence="5" id="KW-0547">Nucleotide-binding</keyword>
<dbReference type="PANTHER" id="PTHR24421">
    <property type="entry name" value="NITRATE/NITRITE SENSOR PROTEIN NARX-RELATED"/>
    <property type="match status" value="1"/>
</dbReference>
<dbReference type="GO" id="GO:0000155">
    <property type="term" value="F:phosphorelay sensor kinase activity"/>
    <property type="evidence" value="ECO:0007669"/>
    <property type="project" value="InterPro"/>
</dbReference>
<dbReference type="SUPFAM" id="SSF55874">
    <property type="entry name" value="ATPase domain of HSP90 chaperone/DNA topoisomerase II/histidine kinase"/>
    <property type="match status" value="1"/>
</dbReference>
<protein>
    <recommendedName>
        <fullName evidence="2">histidine kinase</fullName>
        <ecNumber evidence="2">2.7.13.3</ecNumber>
    </recommendedName>
</protein>
<reference evidence="12" key="1">
    <citation type="submission" date="2017-07" db="EMBL/GenBank/DDBJ databases">
        <authorList>
            <person name="Varghese N."/>
            <person name="Submissions S."/>
        </authorList>
    </citation>
    <scope>NUCLEOTIDE SEQUENCE [LARGE SCALE GENOMIC DNA]</scope>
    <source>
        <strain evidence="12">NLAE-zl-C134</strain>
    </source>
</reference>
<keyword evidence="9" id="KW-1133">Transmembrane helix</keyword>
<dbReference type="Pfam" id="PF07730">
    <property type="entry name" value="HisKA_3"/>
    <property type="match status" value="1"/>
</dbReference>
<dbReference type="AlphaFoldDB" id="A0A316A1C7"/>
<evidence type="ECO:0000256" key="3">
    <source>
        <dbReference type="ARBA" id="ARBA00022553"/>
    </source>
</evidence>
<dbReference type="CDD" id="cd16917">
    <property type="entry name" value="HATPase_UhpB-NarQ-NarX-like"/>
    <property type="match status" value="1"/>
</dbReference>
<name>A0A316A1C7_9FIRM</name>
<feature type="transmembrane region" description="Helical" evidence="9">
    <location>
        <begin position="7"/>
        <end position="24"/>
    </location>
</feature>
<dbReference type="Gene3D" id="1.20.5.1930">
    <property type="match status" value="1"/>
</dbReference>
<feature type="transmembrane region" description="Helical" evidence="9">
    <location>
        <begin position="60"/>
        <end position="84"/>
    </location>
</feature>
<keyword evidence="9" id="KW-0812">Transmembrane</keyword>
<keyword evidence="9" id="KW-0472">Membrane</keyword>
<dbReference type="GO" id="GO:0005524">
    <property type="term" value="F:ATP binding"/>
    <property type="evidence" value="ECO:0007669"/>
    <property type="project" value="UniProtKB-KW"/>
</dbReference>
<evidence type="ECO:0000256" key="2">
    <source>
        <dbReference type="ARBA" id="ARBA00012438"/>
    </source>
</evidence>
<dbReference type="InterPro" id="IPR050482">
    <property type="entry name" value="Sensor_HK_TwoCompSys"/>
</dbReference>
<dbReference type="Gene3D" id="3.30.565.10">
    <property type="entry name" value="Histidine kinase-like ATPase, C-terminal domain"/>
    <property type="match status" value="1"/>
</dbReference>
<dbReference type="EC" id="2.7.13.3" evidence="2"/>
<dbReference type="GO" id="GO:0016020">
    <property type="term" value="C:membrane"/>
    <property type="evidence" value="ECO:0007669"/>
    <property type="project" value="InterPro"/>
</dbReference>
<proteinExistence type="predicted"/>
<evidence type="ECO:0000256" key="5">
    <source>
        <dbReference type="ARBA" id="ARBA00022741"/>
    </source>
</evidence>
<accession>A0A316A1C7</accession>
<keyword evidence="6 11" id="KW-0418">Kinase</keyword>
<keyword evidence="8" id="KW-0902">Two-component regulatory system</keyword>
<evidence type="ECO:0000256" key="9">
    <source>
        <dbReference type="SAM" id="Phobius"/>
    </source>
</evidence>
<gene>
    <name evidence="11" type="ORF">SAMN05216529_102113</name>
</gene>
<evidence type="ECO:0000256" key="8">
    <source>
        <dbReference type="ARBA" id="ARBA00023012"/>
    </source>
</evidence>
<dbReference type="OrthoDB" id="9781904at2"/>
<organism evidence="11 12">
    <name type="scientific">Faecalicatena contorta</name>
    <dbReference type="NCBI Taxonomy" id="39482"/>
    <lineage>
        <taxon>Bacteria</taxon>
        <taxon>Bacillati</taxon>
        <taxon>Bacillota</taxon>
        <taxon>Clostridia</taxon>
        <taxon>Lachnospirales</taxon>
        <taxon>Lachnospiraceae</taxon>
        <taxon>Faecalicatena</taxon>
    </lineage>
</organism>
<keyword evidence="7" id="KW-0067">ATP-binding</keyword>
<feature type="domain" description="Signal transduction histidine kinase subgroup 3 dimerisation and phosphoacceptor" evidence="10">
    <location>
        <begin position="127"/>
        <end position="197"/>
    </location>
</feature>